<feature type="region of interest" description="Disordered" evidence="1">
    <location>
        <begin position="50"/>
        <end position="91"/>
    </location>
</feature>
<proteinExistence type="predicted"/>
<organism evidence="2">
    <name type="scientific">Billgrantia gudaonensis</name>
    <dbReference type="NCBI Taxonomy" id="376427"/>
    <lineage>
        <taxon>Bacteria</taxon>
        <taxon>Pseudomonadati</taxon>
        <taxon>Pseudomonadota</taxon>
        <taxon>Gammaproteobacteria</taxon>
        <taxon>Oceanospirillales</taxon>
        <taxon>Halomonadaceae</taxon>
        <taxon>Billgrantia</taxon>
    </lineage>
</organism>
<evidence type="ECO:0000256" key="1">
    <source>
        <dbReference type="SAM" id="MobiDB-lite"/>
    </source>
</evidence>
<dbReference type="AlphaFoldDB" id="A0A3S0NXC3"/>
<dbReference type="EMBL" id="RXHI01000005">
    <property type="protein sequence ID" value="RUA22969.1"/>
    <property type="molecule type" value="Genomic_DNA"/>
</dbReference>
<accession>A0A3S0NXC3</accession>
<protein>
    <submittedName>
        <fullName evidence="2">Uncharacterized protein</fullName>
    </submittedName>
</protein>
<gene>
    <name evidence="2" type="ORF">DSL92_02060</name>
</gene>
<feature type="compositionally biased region" description="Basic and acidic residues" evidence="1">
    <location>
        <begin position="76"/>
        <end position="88"/>
    </location>
</feature>
<sequence>MIFIAHTISSHFRFADAFTLLARGGSLGTFRKEDISRSAQHDGWWRRAGKPRCRTGRVPAQRQEHKANRESAAALQERRAPPVHKCERNLSPGTAMKAKRWVSPFTFNNFLTHGVVALAGTPARWAPHDERRGESLCKR</sequence>
<comment type="caution">
    <text evidence="2">The sequence shown here is derived from an EMBL/GenBank/DDBJ whole genome shotgun (WGS) entry which is preliminary data.</text>
</comment>
<name>A0A3S0NXC3_9GAMM</name>
<reference evidence="2" key="1">
    <citation type="submission" date="2018-12" db="EMBL/GenBank/DDBJ databases">
        <authorList>
            <person name="Jadhav K."/>
            <person name="Kushwaha B."/>
            <person name="Jadhav I."/>
        </authorList>
    </citation>
    <scope>NUCLEOTIDE SEQUENCE [LARGE SCALE GENOMIC DNA]</scope>
    <source>
        <strain evidence="2">SBS 10</strain>
    </source>
</reference>
<evidence type="ECO:0000313" key="2">
    <source>
        <dbReference type="EMBL" id="RUA22969.1"/>
    </source>
</evidence>